<reference evidence="10" key="2">
    <citation type="submission" date="2021-01" db="UniProtKB">
        <authorList>
            <consortium name="EnsemblMetazoa"/>
        </authorList>
    </citation>
    <scope>IDENTIFICATION</scope>
</reference>
<name>A0A7M7SW86_STRPU</name>
<dbReference type="InParanoid" id="A0A7M7SW86"/>
<keyword evidence="3 9" id="KW-0808">Transferase</keyword>
<evidence type="ECO:0000256" key="6">
    <source>
        <dbReference type="ARBA" id="ARBA00023034"/>
    </source>
</evidence>
<comment type="subcellular location">
    <subcellularLocation>
        <location evidence="1 9">Golgi apparatus membrane</location>
        <topology evidence="1 9">Single-pass type II membrane protein</topology>
    </subcellularLocation>
</comment>
<keyword evidence="6 9" id="KW-0333">Golgi apparatus</keyword>
<protein>
    <recommendedName>
        <fullName evidence="9">Carbohydrate sulfotransferase</fullName>
        <ecNumber evidence="9">2.8.2.-</ecNumber>
    </recommendedName>
</protein>
<dbReference type="GO" id="GO:0000139">
    <property type="term" value="C:Golgi membrane"/>
    <property type="evidence" value="ECO:0007669"/>
    <property type="project" value="UniProtKB-SubCell"/>
</dbReference>
<dbReference type="KEGG" id="spu:115921867"/>
<keyword evidence="4" id="KW-0812">Transmembrane</keyword>
<dbReference type="PANTHER" id="PTHR12137:SF54">
    <property type="entry name" value="CARBOHYDRATE SULFOTRANSFERASE"/>
    <property type="match status" value="1"/>
</dbReference>
<sequence>MGKMMIKSRKGVAFLFFLVSIVLMMIKHHYVTMTPDAAWSEEKEHLQRPLQREVQANDVTPVHIGHNEHEIQTNSSPSYNITETQEQRQKAVRETCAAYGGGDTNAFISRNLTDGQLSGLSYIYAIPEFKLLYCSIPKVGCTSWKRLILNITGYADALAELEKEKGALSVHETMQRIFQPLSKMDPGEAREVLKSYKKFMFVRNPYTRVLSAYRDKLILDKHSKWRDEMLEWMVTEDPQAAADVFLGRRNFTFEEFLRFYLSPINNNPHWREYYRLCLPCLVSYDFIGKFETMAADSRYILDTLFRGNSSVGLSKSKRVTNSSNNVSLMDFYSRVPKDLLRRVSMYGGFTIDSKLFSYDVPGFIQELIL</sequence>
<keyword evidence="9" id="KW-0119">Carbohydrate metabolism</keyword>
<dbReference type="OMA" id="VWHEERT"/>
<dbReference type="Pfam" id="PF03567">
    <property type="entry name" value="Sulfotransfer_2"/>
    <property type="match status" value="1"/>
</dbReference>
<evidence type="ECO:0000256" key="8">
    <source>
        <dbReference type="ARBA" id="ARBA00023180"/>
    </source>
</evidence>
<dbReference type="EnsemblMetazoa" id="XM_030980141">
    <property type="protein sequence ID" value="XP_030836001"/>
    <property type="gene ID" value="LOC115921867"/>
</dbReference>
<evidence type="ECO:0000256" key="4">
    <source>
        <dbReference type="ARBA" id="ARBA00022692"/>
    </source>
</evidence>
<keyword evidence="7" id="KW-0472">Membrane</keyword>
<proteinExistence type="inferred from homology"/>
<comment type="similarity">
    <text evidence="2 9">Belongs to the sulfotransferase 2 family.</text>
</comment>
<organism evidence="10 11">
    <name type="scientific">Strongylocentrotus purpuratus</name>
    <name type="common">Purple sea urchin</name>
    <dbReference type="NCBI Taxonomy" id="7668"/>
    <lineage>
        <taxon>Eukaryota</taxon>
        <taxon>Metazoa</taxon>
        <taxon>Echinodermata</taxon>
        <taxon>Eleutherozoa</taxon>
        <taxon>Echinozoa</taxon>
        <taxon>Echinoidea</taxon>
        <taxon>Euechinoidea</taxon>
        <taxon>Echinacea</taxon>
        <taxon>Camarodonta</taxon>
        <taxon>Echinidea</taxon>
        <taxon>Strongylocentrotidae</taxon>
        <taxon>Strongylocentrotus</taxon>
    </lineage>
</organism>
<dbReference type="InterPro" id="IPR018011">
    <property type="entry name" value="Carb_sulfotrans_8-10"/>
</dbReference>
<dbReference type="GO" id="GO:0016051">
    <property type="term" value="P:carbohydrate biosynthetic process"/>
    <property type="evidence" value="ECO:0007669"/>
    <property type="project" value="InterPro"/>
</dbReference>
<evidence type="ECO:0000256" key="3">
    <source>
        <dbReference type="ARBA" id="ARBA00022679"/>
    </source>
</evidence>
<reference evidence="11" key="1">
    <citation type="submission" date="2015-02" db="EMBL/GenBank/DDBJ databases">
        <title>Genome sequencing for Strongylocentrotus purpuratus.</title>
        <authorList>
            <person name="Murali S."/>
            <person name="Liu Y."/>
            <person name="Vee V."/>
            <person name="English A."/>
            <person name="Wang M."/>
            <person name="Skinner E."/>
            <person name="Han Y."/>
            <person name="Muzny D.M."/>
            <person name="Worley K.C."/>
            <person name="Gibbs R.A."/>
        </authorList>
    </citation>
    <scope>NUCLEOTIDE SEQUENCE</scope>
</reference>
<dbReference type="InterPro" id="IPR005331">
    <property type="entry name" value="Sulfotransferase"/>
</dbReference>
<dbReference type="PANTHER" id="PTHR12137">
    <property type="entry name" value="CARBOHYDRATE SULFOTRANSFERASE"/>
    <property type="match status" value="1"/>
</dbReference>
<dbReference type="GeneID" id="115921867"/>
<keyword evidence="11" id="KW-1185">Reference proteome</keyword>
<dbReference type="OrthoDB" id="2019940at2759"/>
<evidence type="ECO:0000256" key="1">
    <source>
        <dbReference type="ARBA" id="ARBA00004323"/>
    </source>
</evidence>
<evidence type="ECO:0000313" key="10">
    <source>
        <dbReference type="EnsemblMetazoa" id="XP_030836001"/>
    </source>
</evidence>
<evidence type="ECO:0000313" key="11">
    <source>
        <dbReference type="Proteomes" id="UP000007110"/>
    </source>
</evidence>
<dbReference type="RefSeq" id="XP_030836001.1">
    <property type="nucleotide sequence ID" value="XM_030980141.1"/>
</dbReference>
<evidence type="ECO:0000256" key="9">
    <source>
        <dbReference type="RuleBase" id="RU364020"/>
    </source>
</evidence>
<dbReference type="Proteomes" id="UP000007110">
    <property type="component" value="Unassembled WGS sequence"/>
</dbReference>
<dbReference type="AlphaFoldDB" id="A0A7M7SW86"/>
<accession>A0A7M7SW86</accession>
<keyword evidence="9" id="KW-0735">Signal-anchor</keyword>
<keyword evidence="8 9" id="KW-0325">Glycoprotein</keyword>
<evidence type="ECO:0000256" key="7">
    <source>
        <dbReference type="ARBA" id="ARBA00023136"/>
    </source>
</evidence>
<evidence type="ECO:0000256" key="2">
    <source>
        <dbReference type="ARBA" id="ARBA00006339"/>
    </source>
</evidence>
<dbReference type="GO" id="GO:0008146">
    <property type="term" value="F:sulfotransferase activity"/>
    <property type="evidence" value="ECO:0000318"/>
    <property type="project" value="GO_Central"/>
</dbReference>
<dbReference type="EC" id="2.8.2.-" evidence="9"/>
<keyword evidence="5" id="KW-1133">Transmembrane helix</keyword>
<evidence type="ECO:0000256" key="5">
    <source>
        <dbReference type="ARBA" id="ARBA00022989"/>
    </source>
</evidence>